<evidence type="ECO:0000313" key="1">
    <source>
        <dbReference type="EMBL" id="TDB67989.1"/>
    </source>
</evidence>
<dbReference type="OrthoDB" id="1191296at2"/>
<keyword evidence="2" id="KW-1185">Reference proteome</keyword>
<dbReference type="AlphaFoldDB" id="A0A4R4KMS7"/>
<organism evidence="1 2">
    <name type="scientific">Arundinibacter roseus</name>
    <dbReference type="NCBI Taxonomy" id="2070510"/>
    <lineage>
        <taxon>Bacteria</taxon>
        <taxon>Pseudomonadati</taxon>
        <taxon>Bacteroidota</taxon>
        <taxon>Cytophagia</taxon>
        <taxon>Cytophagales</taxon>
        <taxon>Spirosomataceae</taxon>
        <taxon>Arundinibacter</taxon>
    </lineage>
</organism>
<dbReference type="PANTHER" id="PTHR32305">
    <property type="match status" value="1"/>
</dbReference>
<dbReference type="Gene3D" id="2.180.10.10">
    <property type="entry name" value="RHS repeat-associated core"/>
    <property type="match status" value="1"/>
</dbReference>
<evidence type="ECO:0000313" key="2">
    <source>
        <dbReference type="Proteomes" id="UP000295706"/>
    </source>
</evidence>
<dbReference type="RefSeq" id="WP_132114520.1">
    <property type="nucleotide sequence ID" value="NZ_SMJU01000002.1"/>
</dbReference>
<dbReference type="InterPro" id="IPR006530">
    <property type="entry name" value="YD"/>
</dbReference>
<dbReference type="NCBIfam" id="TIGR01643">
    <property type="entry name" value="YD_repeat_2x"/>
    <property type="match status" value="1"/>
</dbReference>
<dbReference type="EMBL" id="SMJU01000002">
    <property type="protein sequence ID" value="TDB67989.1"/>
    <property type="molecule type" value="Genomic_DNA"/>
</dbReference>
<reference evidence="1 2" key="1">
    <citation type="submission" date="2019-02" db="EMBL/GenBank/DDBJ databases">
        <title>Arundinibacter roseus gen. nov., sp. nov., a new member of the family Cytophagaceae.</title>
        <authorList>
            <person name="Szuroczki S."/>
            <person name="Khayer B."/>
            <person name="Sproer C."/>
            <person name="Toumi M."/>
            <person name="Szabo A."/>
            <person name="Felfoldi T."/>
            <person name="Schumann P."/>
            <person name="Toth E."/>
        </authorList>
    </citation>
    <scope>NUCLEOTIDE SEQUENCE [LARGE SCALE GENOMIC DNA]</scope>
    <source>
        <strain evidence="1 2">DMA-k-7a</strain>
    </source>
</reference>
<accession>A0A4R4KMS7</accession>
<dbReference type="InterPro" id="IPR050708">
    <property type="entry name" value="T6SS_VgrG/RHS"/>
</dbReference>
<proteinExistence type="predicted"/>
<sequence length="216" mass="24269">MVLVTNITRSKKIQPSFWDGRLHGLLKWTYLLISREFSGANIINLDVSRKTYELDQLTYHYLGNRLHRVDDASGSTEGFANGSNQANEMAYDNNGNLTRDLNRGYADNGLLYNALNLLRYINKGGQELRYTYDGTGAKHRLQAPAGITYYAGAFEYKGDGTLLRIGLPEGQLIRNTNGTYSLNYYLKDHLGNVRVVFDESGTVIQMKPTTTPLATK</sequence>
<dbReference type="PANTHER" id="PTHR32305:SF15">
    <property type="entry name" value="PROTEIN RHSA-RELATED"/>
    <property type="match status" value="1"/>
</dbReference>
<evidence type="ECO:0008006" key="3">
    <source>
        <dbReference type="Google" id="ProtNLM"/>
    </source>
</evidence>
<dbReference type="Proteomes" id="UP000295706">
    <property type="component" value="Unassembled WGS sequence"/>
</dbReference>
<gene>
    <name evidence="1" type="ORF">EZE20_03425</name>
</gene>
<name>A0A4R4KMS7_9BACT</name>
<comment type="caution">
    <text evidence="1">The sequence shown here is derived from an EMBL/GenBank/DDBJ whole genome shotgun (WGS) entry which is preliminary data.</text>
</comment>
<protein>
    <recommendedName>
        <fullName evidence="3">RHS repeat protein</fullName>
    </recommendedName>
</protein>